<comment type="similarity">
    <text evidence="1 5">Belongs to the universal ribosomal protein uL29 family.</text>
</comment>
<dbReference type="Gene3D" id="1.10.287.310">
    <property type="match status" value="1"/>
</dbReference>
<dbReference type="GO" id="GO:1990904">
    <property type="term" value="C:ribonucleoprotein complex"/>
    <property type="evidence" value="ECO:0007669"/>
    <property type="project" value="UniProtKB-KW"/>
</dbReference>
<dbReference type="InterPro" id="IPR036049">
    <property type="entry name" value="Ribosomal_uL29_sf"/>
</dbReference>
<dbReference type="SUPFAM" id="SSF46561">
    <property type="entry name" value="Ribosomal protein L29 (L29p)"/>
    <property type="match status" value="1"/>
</dbReference>
<keyword evidence="2 5" id="KW-0689">Ribosomal protein</keyword>
<name>A0A1J4T7E6_9BACT</name>
<evidence type="ECO:0000256" key="1">
    <source>
        <dbReference type="ARBA" id="ARBA00009254"/>
    </source>
</evidence>
<dbReference type="GO" id="GO:0003735">
    <property type="term" value="F:structural constituent of ribosome"/>
    <property type="evidence" value="ECO:0007669"/>
    <property type="project" value="InterPro"/>
</dbReference>
<protein>
    <recommendedName>
        <fullName evidence="4 5">Large ribosomal subunit protein uL29</fullName>
    </recommendedName>
</protein>
<dbReference type="GO" id="GO:0006412">
    <property type="term" value="P:translation"/>
    <property type="evidence" value="ECO:0007669"/>
    <property type="project" value="UniProtKB-UniRule"/>
</dbReference>
<dbReference type="NCBIfam" id="TIGR00012">
    <property type="entry name" value="L29"/>
    <property type="match status" value="1"/>
</dbReference>
<evidence type="ECO:0000313" key="7">
    <source>
        <dbReference type="Proteomes" id="UP000182860"/>
    </source>
</evidence>
<evidence type="ECO:0000256" key="5">
    <source>
        <dbReference type="HAMAP-Rule" id="MF_00374"/>
    </source>
</evidence>
<accession>A0A1J4T7E6</accession>
<dbReference type="GO" id="GO:0005840">
    <property type="term" value="C:ribosome"/>
    <property type="evidence" value="ECO:0007669"/>
    <property type="project" value="UniProtKB-KW"/>
</dbReference>
<evidence type="ECO:0000313" key="6">
    <source>
        <dbReference type="EMBL" id="OIO07416.1"/>
    </source>
</evidence>
<reference evidence="6 7" key="1">
    <citation type="journal article" date="2016" name="Environ. Microbiol.">
        <title>Genomic resolution of a cold subsurface aquifer community provides metabolic insights for novel microbes adapted to high CO concentrations.</title>
        <authorList>
            <person name="Probst A.J."/>
            <person name="Castelle C.J."/>
            <person name="Singh A."/>
            <person name="Brown C.T."/>
            <person name="Anantharaman K."/>
            <person name="Sharon I."/>
            <person name="Hug L.A."/>
            <person name="Burstein D."/>
            <person name="Emerson J.B."/>
            <person name="Thomas B.C."/>
            <person name="Banfield J.F."/>
        </authorList>
    </citation>
    <scope>NUCLEOTIDE SEQUENCE [LARGE SCALE GENOMIC DNA]</scope>
    <source>
        <strain evidence="6">CG1_02_41_21</strain>
    </source>
</reference>
<comment type="caution">
    <text evidence="6">The sequence shown here is derived from an EMBL/GenBank/DDBJ whole genome shotgun (WGS) entry which is preliminary data.</text>
</comment>
<evidence type="ECO:0000256" key="3">
    <source>
        <dbReference type="ARBA" id="ARBA00023274"/>
    </source>
</evidence>
<keyword evidence="3 5" id="KW-0687">Ribonucleoprotein</keyword>
<organism evidence="6 7">
    <name type="scientific">Candidatus Falkowbacteria bacterium CG1_02_41_21</name>
    <dbReference type="NCBI Taxonomy" id="1805147"/>
    <lineage>
        <taxon>Bacteria</taxon>
        <taxon>Candidatus Falkowiibacteriota</taxon>
    </lineage>
</organism>
<dbReference type="HAMAP" id="MF_00374">
    <property type="entry name" value="Ribosomal_uL29"/>
    <property type="match status" value="1"/>
</dbReference>
<evidence type="ECO:0000256" key="2">
    <source>
        <dbReference type="ARBA" id="ARBA00022980"/>
    </source>
</evidence>
<dbReference type="Pfam" id="PF00831">
    <property type="entry name" value="Ribosomal_L29"/>
    <property type="match status" value="1"/>
</dbReference>
<dbReference type="Proteomes" id="UP000182860">
    <property type="component" value="Unassembled WGS sequence"/>
</dbReference>
<gene>
    <name evidence="5" type="primary">rpmC</name>
    <name evidence="6" type="ORF">AUJ35_02155</name>
</gene>
<dbReference type="EMBL" id="MNUV01000040">
    <property type="protein sequence ID" value="OIO07416.1"/>
    <property type="molecule type" value="Genomic_DNA"/>
</dbReference>
<dbReference type="InterPro" id="IPR001854">
    <property type="entry name" value="Ribosomal_uL29"/>
</dbReference>
<proteinExistence type="inferred from homology"/>
<evidence type="ECO:0000256" key="4">
    <source>
        <dbReference type="ARBA" id="ARBA00035204"/>
    </source>
</evidence>
<sequence length="76" mass="8973">MDFKELKSKTEHELHSFLATSREKLRELRFKDSNRQLKNVREIRVVKQAIARVLTLLKKKKSEPATQPAEVKDLNK</sequence>
<dbReference type="AlphaFoldDB" id="A0A1J4T7E6"/>